<dbReference type="EMBL" id="QZFU01000013">
    <property type="protein sequence ID" value="RJO78489.1"/>
    <property type="molecule type" value="Genomic_DNA"/>
</dbReference>
<accession>A0A3A4KXQ4</accession>
<dbReference type="OrthoDB" id="2702399at2"/>
<keyword evidence="1" id="KW-0732">Signal</keyword>
<reference evidence="4 5" key="1">
    <citation type="submission" date="2018-09" db="EMBL/GenBank/DDBJ databases">
        <title>YIM PH21274 draft genome.</title>
        <authorList>
            <person name="Miao C."/>
        </authorList>
    </citation>
    <scope>NUCLEOTIDE SEQUENCE [LARGE SCALE GENOMIC DNA]</scope>
    <source>
        <strain evidence="4 5">YIM PH 21724</strain>
    </source>
</reference>
<sequence>MDHLSTFSGQHAGPCRPILGKEFLVNHRTLSILGAVGIAPFLVAILPAGMANAHGYISSPASRQAQCAADQLPCGPIKWEPQSVEGPKGRHDCSAGDPRWSELDDDSKPWQVYDVNGAVSFAWTFTARHRTLDYQYWIGNTKVARFDGNNQLPPDGTLTHTVDLSGFSGHQKLIGIWNIADTDNAFYSCVDLNIGSGS</sequence>
<keyword evidence="2" id="KW-0472">Membrane</keyword>
<dbReference type="Gene3D" id="2.70.50.50">
    <property type="entry name" value="chitin-binding protein cbp21"/>
    <property type="match status" value="1"/>
</dbReference>
<dbReference type="SUPFAM" id="SSF81296">
    <property type="entry name" value="E set domains"/>
    <property type="match status" value="1"/>
</dbReference>
<evidence type="ECO:0000313" key="4">
    <source>
        <dbReference type="EMBL" id="RJO78489.1"/>
    </source>
</evidence>
<feature type="transmembrane region" description="Helical" evidence="2">
    <location>
        <begin position="30"/>
        <end position="53"/>
    </location>
</feature>
<feature type="domain" description="Chitin-binding type-4" evidence="3">
    <location>
        <begin position="54"/>
        <end position="192"/>
    </location>
</feature>
<dbReference type="InterPro" id="IPR004302">
    <property type="entry name" value="Cellulose/chitin-bd_N"/>
</dbReference>
<keyword evidence="2" id="KW-1133">Transmembrane helix</keyword>
<dbReference type="InterPro" id="IPR051024">
    <property type="entry name" value="GlcNAc_Chitin_IntDeg"/>
</dbReference>
<dbReference type="CDD" id="cd21177">
    <property type="entry name" value="LPMO_AA10"/>
    <property type="match status" value="1"/>
</dbReference>
<comment type="caution">
    <text evidence="4">The sequence shown here is derived from an EMBL/GenBank/DDBJ whole genome shotgun (WGS) entry which is preliminary data.</text>
</comment>
<dbReference type="AlphaFoldDB" id="A0A3A4KXQ4"/>
<evidence type="ECO:0000259" key="3">
    <source>
        <dbReference type="Pfam" id="PF03067"/>
    </source>
</evidence>
<dbReference type="PANTHER" id="PTHR34823:SF1">
    <property type="entry name" value="CHITIN-BINDING TYPE-4 DOMAIN-CONTAINING PROTEIN"/>
    <property type="match status" value="1"/>
</dbReference>
<organism evidence="4 5">
    <name type="scientific">Nocardia panacis</name>
    <dbReference type="NCBI Taxonomy" id="2340916"/>
    <lineage>
        <taxon>Bacteria</taxon>
        <taxon>Bacillati</taxon>
        <taxon>Actinomycetota</taxon>
        <taxon>Actinomycetes</taxon>
        <taxon>Mycobacteriales</taxon>
        <taxon>Nocardiaceae</taxon>
        <taxon>Nocardia</taxon>
    </lineage>
</organism>
<name>A0A3A4KXQ4_9NOCA</name>
<keyword evidence="2" id="KW-0812">Transmembrane</keyword>
<keyword evidence="5" id="KW-1185">Reference proteome</keyword>
<dbReference type="PANTHER" id="PTHR34823">
    <property type="entry name" value="GLCNAC-BINDING PROTEIN A"/>
    <property type="match status" value="1"/>
</dbReference>
<dbReference type="InterPro" id="IPR014756">
    <property type="entry name" value="Ig_E-set"/>
</dbReference>
<evidence type="ECO:0000313" key="5">
    <source>
        <dbReference type="Proteomes" id="UP000266677"/>
    </source>
</evidence>
<dbReference type="Pfam" id="PF03067">
    <property type="entry name" value="LPMO_10"/>
    <property type="match status" value="1"/>
</dbReference>
<evidence type="ECO:0000256" key="1">
    <source>
        <dbReference type="ARBA" id="ARBA00022729"/>
    </source>
</evidence>
<protein>
    <submittedName>
        <fullName evidence="4">Chitin-binding protein</fullName>
    </submittedName>
</protein>
<evidence type="ECO:0000256" key="2">
    <source>
        <dbReference type="SAM" id="Phobius"/>
    </source>
</evidence>
<dbReference type="Proteomes" id="UP000266677">
    <property type="component" value="Unassembled WGS sequence"/>
</dbReference>
<proteinExistence type="predicted"/>
<gene>
    <name evidence="4" type="ORF">D5S18_05885</name>
</gene>